<reference evidence="3" key="1">
    <citation type="submission" date="2016-10" db="EMBL/GenBank/DDBJ databases">
        <authorList>
            <person name="Varghese N."/>
            <person name="Submissions S."/>
        </authorList>
    </citation>
    <scope>NUCLEOTIDE SEQUENCE [LARGE SCALE GENOMIC DNA]</scope>
    <source>
        <strain evidence="3">CGMCC 4.3568</strain>
    </source>
</reference>
<dbReference type="Gene3D" id="3.40.50.2300">
    <property type="match status" value="2"/>
</dbReference>
<dbReference type="CDD" id="cd06268">
    <property type="entry name" value="PBP1_ABC_transporter_LIVBP-like"/>
    <property type="match status" value="1"/>
</dbReference>
<keyword evidence="1" id="KW-0472">Membrane</keyword>
<dbReference type="SUPFAM" id="SSF53822">
    <property type="entry name" value="Periplasmic binding protein-like I"/>
    <property type="match status" value="1"/>
</dbReference>
<dbReference type="InterPro" id="IPR028082">
    <property type="entry name" value="Peripla_BP_I"/>
</dbReference>
<evidence type="ECO:0000313" key="2">
    <source>
        <dbReference type="EMBL" id="SFB43475.1"/>
    </source>
</evidence>
<dbReference type="STRING" id="490629.SAMN05216266_111101"/>
<dbReference type="EMBL" id="FOKG01000011">
    <property type="protein sequence ID" value="SFB43475.1"/>
    <property type="molecule type" value="Genomic_DNA"/>
</dbReference>
<dbReference type="AlphaFoldDB" id="A0A1I1AZE7"/>
<feature type="transmembrane region" description="Helical" evidence="1">
    <location>
        <begin position="25"/>
        <end position="48"/>
    </location>
</feature>
<evidence type="ECO:0000256" key="1">
    <source>
        <dbReference type="SAM" id="Phobius"/>
    </source>
</evidence>
<gene>
    <name evidence="2" type="ORF">SAMN05216266_111101</name>
</gene>
<accession>A0A1I1AZE7</accession>
<dbReference type="Proteomes" id="UP000243799">
    <property type="component" value="Unassembled WGS sequence"/>
</dbReference>
<keyword evidence="1" id="KW-0812">Transmembrane</keyword>
<evidence type="ECO:0000313" key="3">
    <source>
        <dbReference type="Proteomes" id="UP000243799"/>
    </source>
</evidence>
<keyword evidence="1" id="KW-1133">Transmembrane helix</keyword>
<dbReference type="RefSeq" id="WP_143101868.1">
    <property type="nucleotide sequence ID" value="NZ_FOKG01000011.1"/>
</dbReference>
<keyword evidence="3" id="KW-1185">Reference proteome</keyword>
<dbReference type="OrthoDB" id="3440574at2"/>
<name>A0A1I1AZE7_9PSEU</name>
<sequence length="510" mass="54529">MTDGMRGIVPPETWTVRRRRRRRRLVVLGAVLVLIGSGIWGGVTLLSVCGSFGSGVTELDGECVGVTDGSYVFHSDLADVQGKLEEENARVRREAPAYVTVALLDPLTPSDDSGLPIAQVRNRLEGAYTALRRVNTEPVSGDPNPQIELVLANSGTSDEHSRRVVEQLVDLRDQENPLVAVIGLGVSTERTKWQAEQLSANDIPMVGAYLTADDLEYEHIPGLIKTSPSNRHYVEALRRHADAAGIDSTIMVRDANSDSGADLYTRSLEEEFERQMAEIMEFPTQQFTGSTGGAGGDVNLFGNVRANICASAAQRLQAVLFAGREVDLGAFIESLEFRTCADTPLVILTAGLELGALLKGQEDQLAEAKITVLSASTVDAEGWRANPAAEGTPEHYGDFRRAFQLAQFAEEHLDDGGAIMMHDALLTAAQAVRIAAPLGSASAPTADDVRAQLLNINTLYSVQGASGELSFSKQATGAGTPLGKPVPVLAYPRAPGSPSRQTGELYHVTG</sequence>
<organism evidence="2 3">
    <name type="scientific">Amycolatopsis marina</name>
    <dbReference type="NCBI Taxonomy" id="490629"/>
    <lineage>
        <taxon>Bacteria</taxon>
        <taxon>Bacillati</taxon>
        <taxon>Actinomycetota</taxon>
        <taxon>Actinomycetes</taxon>
        <taxon>Pseudonocardiales</taxon>
        <taxon>Pseudonocardiaceae</taxon>
        <taxon>Amycolatopsis</taxon>
    </lineage>
</organism>
<protein>
    <submittedName>
        <fullName evidence="2">ABC-type branched-chain amino acid transport system, substrate-binding protein</fullName>
    </submittedName>
</protein>
<proteinExistence type="predicted"/>